<dbReference type="InterPro" id="IPR051909">
    <property type="entry name" value="MFP_Cation_Efflux"/>
</dbReference>
<dbReference type="NCBIfam" id="TIGR01730">
    <property type="entry name" value="RND_mfp"/>
    <property type="match status" value="1"/>
</dbReference>
<dbReference type="EMBL" id="JAPDPJ010000003">
    <property type="protein sequence ID" value="MCW3785380.1"/>
    <property type="molecule type" value="Genomic_DNA"/>
</dbReference>
<dbReference type="Gene3D" id="2.40.30.170">
    <property type="match status" value="1"/>
</dbReference>
<dbReference type="InterPro" id="IPR058647">
    <property type="entry name" value="BSH_CzcB-like"/>
</dbReference>
<reference evidence="4" key="1">
    <citation type="submission" date="2022-10" db="EMBL/GenBank/DDBJ databases">
        <authorList>
            <person name="Yu W.X."/>
        </authorList>
    </citation>
    <scope>NUCLEOTIDE SEQUENCE</scope>
    <source>
        <strain evidence="4">AAT</strain>
    </source>
</reference>
<dbReference type="SUPFAM" id="SSF111369">
    <property type="entry name" value="HlyD-like secretion proteins"/>
    <property type="match status" value="1"/>
</dbReference>
<dbReference type="PANTHER" id="PTHR30097">
    <property type="entry name" value="CATION EFFLUX SYSTEM PROTEIN CUSB"/>
    <property type="match status" value="1"/>
</dbReference>
<proteinExistence type="inferred from homology"/>
<accession>A0AAE3M274</accession>
<keyword evidence="2" id="KW-0813">Transport</keyword>
<dbReference type="PROSITE" id="PS51257">
    <property type="entry name" value="PROKAR_LIPOPROTEIN"/>
    <property type="match status" value="1"/>
</dbReference>
<dbReference type="Proteomes" id="UP001209229">
    <property type="component" value="Unassembled WGS sequence"/>
</dbReference>
<dbReference type="GO" id="GO:0016020">
    <property type="term" value="C:membrane"/>
    <property type="evidence" value="ECO:0007669"/>
    <property type="project" value="InterPro"/>
</dbReference>
<sequence>MKKDVIYIWAGIIFLVMSSCSTKTSVDENSDTDLIEITKDQFQSEKMLFGKPEQYLFEEKVHFTGKIVPKTNGMAKISVPVGGIVKNINIQPGELVKKGEKIMAIGGSAIIDLQQQFASSAAKIKHLKADYDRAQILYNDNIKTESEFLIIESNYKAELGIYSALKLKLQSMGINLEEIQKGLYQNSYWVTAPIKGQVVNFDFSLGQFVSSDQYAAEIVNNHEIQLQIAVFEKDLQQMGIGQKVVFSLLGDSIEYQGQINFMNHIIDADTKSSSCYAEIYDKGKSFAINQMVNGNVIVEADSIIAVPNQAVVSAGDLNFVLVKEDENENTFHLHKVEIRTGRANQEYVELLGFSENTEILISGGYNLLSF</sequence>
<dbReference type="GO" id="GO:0030313">
    <property type="term" value="C:cell envelope"/>
    <property type="evidence" value="ECO:0007669"/>
    <property type="project" value="TreeGrafter"/>
</dbReference>
<dbReference type="RefSeq" id="WP_301188952.1">
    <property type="nucleotide sequence ID" value="NZ_JAPDPJ010000003.1"/>
</dbReference>
<dbReference type="PANTHER" id="PTHR30097:SF4">
    <property type="entry name" value="SLR6042 PROTEIN"/>
    <property type="match status" value="1"/>
</dbReference>
<evidence type="ECO:0000259" key="3">
    <source>
        <dbReference type="Pfam" id="PF25973"/>
    </source>
</evidence>
<dbReference type="Pfam" id="PF25973">
    <property type="entry name" value="BSH_CzcB"/>
    <property type="match status" value="1"/>
</dbReference>
<dbReference type="InterPro" id="IPR006143">
    <property type="entry name" value="RND_pump_MFP"/>
</dbReference>
<dbReference type="GO" id="GO:0022857">
    <property type="term" value="F:transmembrane transporter activity"/>
    <property type="evidence" value="ECO:0007669"/>
    <property type="project" value="InterPro"/>
</dbReference>
<comment type="similarity">
    <text evidence="1">Belongs to the membrane fusion protein (MFP) (TC 8.A.1) family.</text>
</comment>
<evidence type="ECO:0000313" key="4">
    <source>
        <dbReference type="EMBL" id="MCW3785380.1"/>
    </source>
</evidence>
<dbReference type="AlphaFoldDB" id="A0AAE3M274"/>
<dbReference type="Gene3D" id="2.40.420.20">
    <property type="match status" value="1"/>
</dbReference>
<keyword evidence="5" id="KW-1185">Reference proteome</keyword>
<dbReference type="Gene3D" id="2.40.50.100">
    <property type="match status" value="1"/>
</dbReference>
<name>A0AAE3M274_9BACT</name>
<comment type="caution">
    <text evidence="4">The sequence shown here is derived from an EMBL/GenBank/DDBJ whole genome shotgun (WGS) entry which is preliminary data.</text>
</comment>
<dbReference type="GO" id="GO:0060003">
    <property type="term" value="P:copper ion export"/>
    <property type="evidence" value="ECO:0007669"/>
    <property type="project" value="TreeGrafter"/>
</dbReference>
<evidence type="ECO:0000256" key="2">
    <source>
        <dbReference type="ARBA" id="ARBA00022448"/>
    </source>
</evidence>
<evidence type="ECO:0000313" key="5">
    <source>
        <dbReference type="Proteomes" id="UP001209229"/>
    </source>
</evidence>
<feature type="domain" description="CzcB-like barrel-sandwich hybrid" evidence="3">
    <location>
        <begin position="74"/>
        <end position="218"/>
    </location>
</feature>
<protein>
    <submittedName>
        <fullName evidence="4">Efflux RND transporter periplasmic adaptor subunit</fullName>
    </submittedName>
</protein>
<dbReference type="GO" id="GO:0015679">
    <property type="term" value="P:plasma membrane copper ion transport"/>
    <property type="evidence" value="ECO:0007669"/>
    <property type="project" value="TreeGrafter"/>
</dbReference>
<evidence type="ECO:0000256" key="1">
    <source>
        <dbReference type="ARBA" id="ARBA00009477"/>
    </source>
</evidence>
<dbReference type="Gene3D" id="1.10.287.470">
    <property type="entry name" value="Helix hairpin bin"/>
    <property type="match status" value="1"/>
</dbReference>
<organism evidence="4 5">
    <name type="scientific">Plebeiibacterium sediminum</name>
    <dbReference type="NCBI Taxonomy" id="2992112"/>
    <lineage>
        <taxon>Bacteria</taxon>
        <taxon>Pseudomonadati</taxon>
        <taxon>Bacteroidota</taxon>
        <taxon>Bacteroidia</taxon>
        <taxon>Marinilabiliales</taxon>
        <taxon>Marinilabiliaceae</taxon>
        <taxon>Plebeiibacterium</taxon>
    </lineage>
</organism>
<gene>
    <name evidence="4" type="ORF">OM075_02820</name>
</gene>